<dbReference type="InterPro" id="IPR020846">
    <property type="entry name" value="MFS_dom"/>
</dbReference>
<gene>
    <name evidence="10" type="ORF">LMH87_000277</name>
</gene>
<reference evidence="10" key="1">
    <citation type="journal article" date="2023" name="Access Microbiol">
        <title>De-novo genome assembly for Akanthomyces muscarius, a biocontrol agent of insect agricultural pests.</title>
        <authorList>
            <person name="Erdos Z."/>
            <person name="Studholme D.J."/>
            <person name="Raymond B."/>
            <person name="Sharma M."/>
        </authorList>
    </citation>
    <scope>NUCLEOTIDE SEQUENCE</scope>
    <source>
        <strain evidence="10">Ve6</strain>
    </source>
</reference>
<dbReference type="SUPFAM" id="SSF103473">
    <property type="entry name" value="MFS general substrate transporter"/>
    <property type="match status" value="1"/>
</dbReference>
<keyword evidence="5 8" id="KW-1133">Transmembrane helix</keyword>
<dbReference type="GO" id="GO:0016020">
    <property type="term" value="C:membrane"/>
    <property type="evidence" value="ECO:0007669"/>
    <property type="project" value="UniProtKB-SubCell"/>
</dbReference>
<keyword evidence="11" id="KW-1185">Reference proteome</keyword>
<evidence type="ECO:0000256" key="5">
    <source>
        <dbReference type="ARBA" id="ARBA00022989"/>
    </source>
</evidence>
<dbReference type="EMBL" id="JAJHUN010000007">
    <property type="protein sequence ID" value="KAJ4155011.1"/>
    <property type="molecule type" value="Genomic_DNA"/>
</dbReference>
<feature type="transmembrane region" description="Helical" evidence="8">
    <location>
        <begin position="492"/>
        <end position="510"/>
    </location>
</feature>
<evidence type="ECO:0000256" key="6">
    <source>
        <dbReference type="ARBA" id="ARBA00023136"/>
    </source>
</evidence>
<dbReference type="RefSeq" id="XP_056055135.1">
    <property type="nucleotide sequence ID" value="XM_056198159.1"/>
</dbReference>
<evidence type="ECO:0000256" key="8">
    <source>
        <dbReference type="SAM" id="Phobius"/>
    </source>
</evidence>
<feature type="transmembrane region" description="Helical" evidence="8">
    <location>
        <begin position="208"/>
        <end position="230"/>
    </location>
</feature>
<comment type="similarity">
    <text evidence="2 7">Belongs to the major facilitator superfamily. Sugar transporter (TC 2.A.1.1) family.</text>
</comment>
<feature type="transmembrane region" description="Helical" evidence="8">
    <location>
        <begin position="389"/>
        <end position="409"/>
    </location>
</feature>
<feature type="transmembrane region" description="Helical" evidence="8">
    <location>
        <begin position="360"/>
        <end position="382"/>
    </location>
</feature>
<dbReference type="FunFam" id="1.20.1250.20:FF:000078">
    <property type="entry name" value="MFS maltose transporter, putative"/>
    <property type="match status" value="1"/>
</dbReference>
<feature type="transmembrane region" description="Helical" evidence="8">
    <location>
        <begin position="242"/>
        <end position="261"/>
    </location>
</feature>
<comment type="subcellular location">
    <subcellularLocation>
        <location evidence="1">Membrane</location>
        <topology evidence="1">Multi-pass membrane protein</topology>
    </subcellularLocation>
</comment>
<dbReference type="InterPro" id="IPR036259">
    <property type="entry name" value="MFS_trans_sf"/>
</dbReference>
<feature type="transmembrane region" description="Helical" evidence="8">
    <location>
        <begin position="421"/>
        <end position="445"/>
    </location>
</feature>
<protein>
    <recommendedName>
        <fullName evidence="9">Major facilitator superfamily (MFS) profile domain-containing protein</fullName>
    </recommendedName>
</protein>
<keyword evidence="3 7" id="KW-0813">Transport</keyword>
<accession>A0A9W8QFW7</accession>
<feature type="transmembrane region" description="Helical" evidence="8">
    <location>
        <begin position="119"/>
        <end position="138"/>
    </location>
</feature>
<dbReference type="GO" id="GO:0005351">
    <property type="term" value="F:carbohydrate:proton symporter activity"/>
    <property type="evidence" value="ECO:0007669"/>
    <property type="project" value="TreeGrafter"/>
</dbReference>
<dbReference type="Gene3D" id="1.20.1250.20">
    <property type="entry name" value="MFS general substrate transporter like domains"/>
    <property type="match status" value="1"/>
</dbReference>
<evidence type="ECO:0000259" key="9">
    <source>
        <dbReference type="PROSITE" id="PS50850"/>
    </source>
</evidence>
<organism evidence="10 11">
    <name type="scientific">Akanthomyces muscarius</name>
    <name type="common">Entomopathogenic fungus</name>
    <name type="synonym">Lecanicillium muscarium</name>
    <dbReference type="NCBI Taxonomy" id="2231603"/>
    <lineage>
        <taxon>Eukaryota</taxon>
        <taxon>Fungi</taxon>
        <taxon>Dikarya</taxon>
        <taxon>Ascomycota</taxon>
        <taxon>Pezizomycotina</taxon>
        <taxon>Sordariomycetes</taxon>
        <taxon>Hypocreomycetidae</taxon>
        <taxon>Hypocreales</taxon>
        <taxon>Cordycipitaceae</taxon>
        <taxon>Akanthomyces</taxon>
    </lineage>
</organism>
<sequence length="573" mass="62693">MGFCDYRYAGDGKRNEASKPYWLKGLHCGACPSLSLLARYLSRNIERPNTFVPRDLLLLRERFRVATPMIAFIAIYTAMCAFNFGFDVGNFGGVQAMQPFARKFGQLDPKTGLYFLPSYLSSVMTATPFFGKLIGALACGPICERWGRRAALAVLACISVVGVTLQTGATTTAQFTIGRIVNFAMTGFCIIVVPVYQAECTPPQLRGLTTSVIQMMIIVGQLVASLINLGTKSIPSDASWRIPVGLQLVMPAVLLALWPLVPESPRWLLARNREDDAKRALRRLQSGRLSEGELERALQTLRESLKDTQKGPWREVFDRNNRLRTWIAVVAMVGQQITGQAFVSQYAAVFYQRNGFASQALLFTMVSNVTGLAGTVLAWTVVDGFGRRPILLIGGFFMGAFLYIVGIVSTIHHPSRDARNLLVAAISLFNMAYNMSWAPVSYIVLGEVTNTRVREKTSLLACSISIVVTFLTSFTMPYLLNPGYAGLGGKVGFVYGSLCFAMNVAAYLVVPEMKGRSLEEIDALFAAGVPLRRFRGAVLPEEAAAAAAATAASVSVCEDDEEKRRSEKDVVIV</sequence>
<keyword evidence="6 8" id="KW-0472">Membrane</keyword>
<dbReference type="PANTHER" id="PTHR48022:SF77">
    <property type="entry name" value="MAJOR FACILITATOR SUPERFAMILY (MFS) PROFILE DOMAIN-CONTAINING PROTEIN"/>
    <property type="match status" value="1"/>
</dbReference>
<dbReference type="Pfam" id="PF00083">
    <property type="entry name" value="Sugar_tr"/>
    <property type="match status" value="1"/>
</dbReference>
<comment type="caution">
    <text evidence="10">The sequence shown here is derived from an EMBL/GenBank/DDBJ whole genome shotgun (WGS) entry which is preliminary data.</text>
</comment>
<feature type="transmembrane region" description="Helical" evidence="8">
    <location>
        <begin position="150"/>
        <end position="169"/>
    </location>
</feature>
<evidence type="ECO:0000313" key="11">
    <source>
        <dbReference type="Proteomes" id="UP001144673"/>
    </source>
</evidence>
<evidence type="ECO:0000256" key="7">
    <source>
        <dbReference type="RuleBase" id="RU003346"/>
    </source>
</evidence>
<feature type="domain" description="Major facilitator superfamily (MFS) profile" evidence="9">
    <location>
        <begin position="73"/>
        <end position="514"/>
    </location>
</feature>
<evidence type="ECO:0000256" key="4">
    <source>
        <dbReference type="ARBA" id="ARBA00022692"/>
    </source>
</evidence>
<dbReference type="GeneID" id="80887436"/>
<keyword evidence="4 8" id="KW-0812">Transmembrane</keyword>
<feature type="transmembrane region" description="Helical" evidence="8">
    <location>
        <begin position="63"/>
        <end position="86"/>
    </location>
</feature>
<dbReference type="InterPro" id="IPR003663">
    <property type="entry name" value="Sugar/inositol_transpt"/>
</dbReference>
<evidence type="ECO:0000256" key="1">
    <source>
        <dbReference type="ARBA" id="ARBA00004141"/>
    </source>
</evidence>
<dbReference type="AlphaFoldDB" id="A0A9W8QFW7"/>
<feature type="transmembrane region" description="Helical" evidence="8">
    <location>
        <begin position="457"/>
        <end position="480"/>
    </location>
</feature>
<name>A0A9W8QFW7_AKAMU</name>
<feature type="transmembrane region" description="Helical" evidence="8">
    <location>
        <begin position="175"/>
        <end position="196"/>
    </location>
</feature>
<dbReference type="Proteomes" id="UP001144673">
    <property type="component" value="Chromosome 6"/>
</dbReference>
<dbReference type="PRINTS" id="PR00171">
    <property type="entry name" value="SUGRTRNSPORT"/>
</dbReference>
<feature type="transmembrane region" description="Helical" evidence="8">
    <location>
        <begin position="326"/>
        <end position="348"/>
    </location>
</feature>
<evidence type="ECO:0000256" key="3">
    <source>
        <dbReference type="ARBA" id="ARBA00022448"/>
    </source>
</evidence>
<dbReference type="InterPro" id="IPR050360">
    <property type="entry name" value="MFS_Sugar_Transporters"/>
</dbReference>
<dbReference type="NCBIfam" id="TIGR00879">
    <property type="entry name" value="SP"/>
    <property type="match status" value="1"/>
</dbReference>
<dbReference type="PROSITE" id="PS50850">
    <property type="entry name" value="MFS"/>
    <property type="match status" value="1"/>
</dbReference>
<proteinExistence type="inferred from homology"/>
<dbReference type="InterPro" id="IPR005828">
    <property type="entry name" value="MFS_sugar_transport-like"/>
</dbReference>
<dbReference type="PANTHER" id="PTHR48022">
    <property type="entry name" value="PLASTIDIC GLUCOSE TRANSPORTER 4"/>
    <property type="match status" value="1"/>
</dbReference>
<evidence type="ECO:0000313" key="10">
    <source>
        <dbReference type="EMBL" id="KAJ4155011.1"/>
    </source>
</evidence>
<evidence type="ECO:0000256" key="2">
    <source>
        <dbReference type="ARBA" id="ARBA00010992"/>
    </source>
</evidence>
<dbReference type="KEGG" id="amus:LMH87_000277"/>